<dbReference type="Pfam" id="PF25583">
    <property type="entry name" value="WCX"/>
    <property type="match status" value="1"/>
</dbReference>
<dbReference type="KEGG" id="drm:Dred_1997"/>
<evidence type="ECO:0000313" key="2">
    <source>
        <dbReference type="EMBL" id="ABO50515.1"/>
    </source>
</evidence>
<dbReference type="STRING" id="349161.Dred_1997"/>
<organism evidence="2 3">
    <name type="scientific">Desulforamulus reducens (strain ATCC BAA-1160 / DSM 100696 / MI-1)</name>
    <name type="common">Desulfotomaculum reducens</name>
    <dbReference type="NCBI Taxonomy" id="349161"/>
    <lineage>
        <taxon>Bacteria</taxon>
        <taxon>Bacillati</taxon>
        <taxon>Bacillota</taxon>
        <taxon>Clostridia</taxon>
        <taxon>Eubacteriales</taxon>
        <taxon>Peptococcaceae</taxon>
        <taxon>Desulforamulus</taxon>
    </lineage>
</organism>
<dbReference type="RefSeq" id="WP_011878324.1">
    <property type="nucleotide sequence ID" value="NC_009253.1"/>
</dbReference>
<dbReference type="EMBL" id="CP000612">
    <property type="protein sequence ID" value="ABO50515.1"/>
    <property type="molecule type" value="Genomic_DNA"/>
</dbReference>
<dbReference type="Proteomes" id="UP000001556">
    <property type="component" value="Chromosome"/>
</dbReference>
<dbReference type="OrthoDB" id="9767131at2"/>
<sequence length="262" mass="30373">MDKNSTRKAKHNHSQNLEIVLKELRNFSDRGGAPLEYLALKCGVSTRQIYRYLNELQNLGYEILKTTHHDSEFPGGYTIREKERESAAELLLINMLSDLDILKNEMQYARFFLKEILIRTWMSRVGIIIPFDIPICFFDSEDAVCASRQTMVVSKTVEGSWEDIKIKVSAKVLSNVCQLLAGDISSKQKLKDGTFMLQIYTKRGREMIGLLTMWGSEVDIIEPGWLRYKVLENCKNILHANRLRRIDKNDMYSTKSKYLISY</sequence>
<proteinExistence type="predicted"/>
<gene>
    <name evidence="2" type="ordered locus">Dred_1997</name>
</gene>
<dbReference type="AlphaFoldDB" id="A4J612"/>
<name>A4J612_DESRM</name>
<keyword evidence="3" id="KW-1185">Reference proteome</keyword>
<dbReference type="InterPro" id="IPR057727">
    <property type="entry name" value="WCX_dom"/>
</dbReference>
<evidence type="ECO:0000259" key="1">
    <source>
        <dbReference type="Pfam" id="PF25583"/>
    </source>
</evidence>
<dbReference type="Pfam" id="PF13730">
    <property type="entry name" value="HTH_36"/>
    <property type="match status" value="1"/>
</dbReference>
<dbReference type="HOGENOM" id="CLU_1033367_0_0_9"/>
<dbReference type="Gene3D" id="1.10.10.10">
    <property type="entry name" value="Winged helix-like DNA-binding domain superfamily/Winged helix DNA-binding domain"/>
    <property type="match status" value="1"/>
</dbReference>
<evidence type="ECO:0000313" key="3">
    <source>
        <dbReference type="Proteomes" id="UP000001556"/>
    </source>
</evidence>
<dbReference type="InterPro" id="IPR036388">
    <property type="entry name" value="WH-like_DNA-bd_sf"/>
</dbReference>
<reference evidence="2 3" key="1">
    <citation type="submission" date="2007-03" db="EMBL/GenBank/DDBJ databases">
        <title>Complete sequence of Desulfotomaculum reducens MI-1.</title>
        <authorList>
            <consortium name="US DOE Joint Genome Institute"/>
            <person name="Copeland A."/>
            <person name="Lucas S."/>
            <person name="Lapidus A."/>
            <person name="Barry K."/>
            <person name="Detter J.C."/>
            <person name="Glavina del Rio T."/>
            <person name="Hammon N."/>
            <person name="Israni S."/>
            <person name="Dalin E."/>
            <person name="Tice H."/>
            <person name="Pitluck S."/>
            <person name="Sims D."/>
            <person name="Brettin T."/>
            <person name="Bruce D."/>
            <person name="Han C."/>
            <person name="Tapia R."/>
            <person name="Schmutz J."/>
            <person name="Larimer F."/>
            <person name="Land M."/>
            <person name="Hauser L."/>
            <person name="Kyrpides N."/>
            <person name="Kim E."/>
            <person name="Tebo B.M."/>
            <person name="Richardson P."/>
        </authorList>
    </citation>
    <scope>NUCLEOTIDE SEQUENCE [LARGE SCALE GENOMIC DNA]</scope>
    <source>
        <strain evidence="2 3">MI-1</strain>
    </source>
</reference>
<feature type="domain" description="WCX" evidence="1">
    <location>
        <begin position="163"/>
        <end position="237"/>
    </location>
</feature>
<protein>
    <submittedName>
        <fullName evidence="2">Helix-turn-helix, type 11 domain protein</fullName>
    </submittedName>
</protein>
<accession>A4J612</accession>